<feature type="domain" description="Beta-ketoacyl-[acyl-carrier-protein] synthase III N-terminal" evidence="4">
    <location>
        <begin position="108"/>
        <end position="185"/>
    </location>
</feature>
<dbReference type="EMBL" id="SRZA01000015">
    <property type="protein sequence ID" value="TGY06188.1"/>
    <property type="molecule type" value="Genomic_DNA"/>
</dbReference>
<accession>A0A4S2AXA2</accession>
<dbReference type="Gene3D" id="3.40.47.10">
    <property type="match status" value="1"/>
</dbReference>
<organism evidence="5 6">
    <name type="scientific">Bacteroides acidifaciens</name>
    <dbReference type="NCBI Taxonomy" id="85831"/>
    <lineage>
        <taxon>Bacteria</taxon>
        <taxon>Pseudomonadati</taxon>
        <taxon>Bacteroidota</taxon>
        <taxon>Bacteroidia</taxon>
        <taxon>Bacteroidales</taxon>
        <taxon>Bacteroidaceae</taxon>
        <taxon>Bacteroides</taxon>
    </lineage>
</organism>
<dbReference type="PANTHER" id="PTHR34069:SF2">
    <property type="entry name" value="BETA-KETOACYL-[ACYL-CARRIER-PROTEIN] SYNTHASE III"/>
    <property type="match status" value="1"/>
</dbReference>
<dbReference type="Proteomes" id="UP000305751">
    <property type="component" value="Unassembled WGS sequence"/>
</dbReference>
<sequence>MEAYIKAISYYLPETVVTNEQLVEEFPQWSVDKVCKKVGISQRHVAEPDETAGDMAVKAACNLFREYSIKPEEIDFILFCTQSPDYYLPTTACILQKRLAIPTSCGALDFNLGCSGYVYGLSLAKGLIAGGIAKNILLLTGETYSKYIHRSDKGNRSIFGDAAAATLVSGEGMARIGEFVLGTDGGGASNLMVKTGGARYHQKQDGEGDCMSDYLYMNGSEIFNFTLEAVPPLLEQVLQKNETCMEDISLFVFHQANKFMLDTLRKVCMIPKDKFYLDLVQTGNTVSSTLPIALKCCMEENRLEGKKQVLIAGFGVGYSWGGCMLSFE</sequence>
<keyword evidence="1" id="KW-0808">Transferase</keyword>
<comment type="caution">
    <text evidence="5">The sequence shown here is derived from an EMBL/GenBank/DDBJ whole genome shotgun (WGS) entry which is preliminary data.</text>
</comment>
<dbReference type="InterPro" id="IPR013751">
    <property type="entry name" value="ACP_syn_III_N"/>
</dbReference>
<keyword evidence="6" id="KW-1185">Reference proteome</keyword>
<evidence type="ECO:0000259" key="4">
    <source>
        <dbReference type="Pfam" id="PF08545"/>
    </source>
</evidence>
<dbReference type="NCBIfam" id="NF006829">
    <property type="entry name" value="PRK09352.1"/>
    <property type="match status" value="1"/>
</dbReference>
<name>A0A4S2AXA2_9BACE</name>
<proteinExistence type="predicted"/>
<dbReference type="InterPro" id="IPR013747">
    <property type="entry name" value="ACP_syn_III_C"/>
</dbReference>
<evidence type="ECO:0000256" key="2">
    <source>
        <dbReference type="ARBA" id="ARBA00023315"/>
    </source>
</evidence>
<dbReference type="RefSeq" id="WP_136013973.1">
    <property type="nucleotide sequence ID" value="NZ_CAJTBC010000009.1"/>
</dbReference>
<evidence type="ECO:0000313" key="5">
    <source>
        <dbReference type="EMBL" id="TGY06188.1"/>
    </source>
</evidence>
<gene>
    <name evidence="5" type="ORF">E5356_07205</name>
</gene>
<keyword evidence="2" id="KW-0012">Acyltransferase</keyword>
<dbReference type="Pfam" id="PF08545">
    <property type="entry name" value="ACP_syn_III"/>
    <property type="match status" value="1"/>
</dbReference>
<dbReference type="InterPro" id="IPR016039">
    <property type="entry name" value="Thiolase-like"/>
</dbReference>
<dbReference type="GO" id="GO:0044550">
    <property type="term" value="P:secondary metabolite biosynthetic process"/>
    <property type="evidence" value="ECO:0007669"/>
    <property type="project" value="TreeGrafter"/>
</dbReference>
<protein>
    <submittedName>
        <fullName evidence="5">Ketoacyl-ACP synthase III</fullName>
    </submittedName>
</protein>
<evidence type="ECO:0000259" key="3">
    <source>
        <dbReference type="Pfam" id="PF08541"/>
    </source>
</evidence>
<feature type="domain" description="Beta-ketoacyl-[acyl-carrier-protein] synthase III C-terminal" evidence="3">
    <location>
        <begin position="238"/>
        <end position="326"/>
    </location>
</feature>
<dbReference type="GO" id="GO:0004315">
    <property type="term" value="F:3-oxoacyl-[acyl-carrier-protein] synthase activity"/>
    <property type="evidence" value="ECO:0007669"/>
    <property type="project" value="InterPro"/>
</dbReference>
<dbReference type="AlphaFoldDB" id="A0A4S2AXA2"/>
<evidence type="ECO:0000256" key="1">
    <source>
        <dbReference type="ARBA" id="ARBA00022679"/>
    </source>
</evidence>
<reference evidence="5 6" key="1">
    <citation type="submission" date="2019-04" db="EMBL/GenBank/DDBJ databases">
        <title>Microbes associate with the intestines of laboratory mice.</title>
        <authorList>
            <person name="Navarre W."/>
            <person name="Wong E."/>
            <person name="Huang K."/>
            <person name="Tropini C."/>
            <person name="Ng K."/>
            <person name="Yu B."/>
        </authorList>
    </citation>
    <scope>NUCLEOTIDE SEQUENCE [LARGE SCALE GENOMIC DNA]</scope>
    <source>
        <strain evidence="5 6">NM70_E10</strain>
    </source>
</reference>
<dbReference type="CDD" id="cd00830">
    <property type="entry name" value="KAS_III"/>
    <property type="match status" value="1"/>
</dbReference>
<dbReference type="SUPFAM" id="SSF53901">
    <property type="entry name" value="Thiolase-like"/>
    <property type="match status" value="1"/>
</dbReference>
<dbReference type="PANTHER" id="PTHR34069">
    <property type="entry name" value="3-OXOACYL-[ACYL-CARRIER-PROTEIN] SYNTHASE 3"/>
    <property type="match status" value="1"/>
</dbReference>
<evidence type="ECO:0000313" key="6">
    <source>
        <dbReference type="Proteomes" id="UP000305751"/>
    </source>
</evidence>
<dbReference type="Pfam" id="PF08541">
    <property type="entry name" value="ACP_syn_III_C"/>
    <property type="match status" value="1"/>
</dbReference>
<dbReference type="GO" id="GO:0006633">
    <property type="term" value="P:fatty acid biosynthetic process"/>
    <property type="evidence" value="ECO:0007669"/>
    <property type="project" value="InterPro"/>
</dbReference>